<protein>
    <recommendedName>
        <fullName evidence="8">Probable lipid II flippase MurJ</fullName>
    </recommendedName>
</protein>
<comment type="similarity">
    <text evidence="8 9">Belongs to the MurJ/MviN family.</text>
</comment>
<feature type="transmembrane region" description="Helical" evidence="8">
    <location>
        <begin position="262"/>
        <end position="282"/>
    </location>
</feature>
<evidence type="ECO:0000313" key="11">
    <source>
        <dbReference type="Proteomes" id="UP001315967"/>
    </source>
</evidence>
<evidence type="ECO:0000256" key="1">
    <source>
        <dbReference type="ARBA" id="ARBA00004651"/>
    </source>
</evidence>
<feature type="transmembrane region" description="Helical" evidence="8">
    <location>
        <begin position="127"/>
        <end position="146"/>
    </location>
</feature>
<dbReference type="Proteomes" id="UP001315967">
    <property type="component" value="Chromosome"/>
</dbReference>
<organism evidence="10 11">
    <name type="scientific">Fundicoccus culcitae</name>
    <dbReference type="NCBI Taxonomy" id="2969821"/>
    <lineage>
        <taxon>Bacteria</taxon>
        <taxon>Bacillati</taxon>
        <taxon>Bacillota</taxon>
        <taxon>Bacilli</taxon>
        <taxon>Lactobacillales</taxon>
        <taxon>Aerococcaceae</taxon>
        <taxon>Fundicoccus</taxon>
    </lineage>
</organism>
<evidence type="ECO:0000256" key="4">
    <source>
        <dbReference type="ARBA" id="ARBA00022960"/>
    </source>
</evidence>
<dbReference type="PIRSF" id="PIRSF002869">
    <property type="entry name" value="MviN"/>
    <property type="match status" value="1"/>
</dbReference>
<evidence type="ECO:0000256" key="3">
    <source>
        <dbReference type="ARBA" id="ARBA00022692"/>
    </source>
</evidence>
<feature type="transmembrane region" description="Helical" evidence="8">
    <location>
        <begin position="375"/>
        <end position="394"/>
    </location>
</feature>
<accession>A0ABY5P941</accession>
<dbReference type="NCBIfam" id="TIGR01695">
    <property type="entry name" value="murJ_mviN"/>
    <property type="match status" value="1"/>
</dbReference>
<dbReference type="EMBL" id="CP102453">
    <property type="protein sequence ID" value="UUX35262.1"/>
    <property type="molecule type" value="Genomic_DNA"/>
</dbReference>
<dbReference type="InterPro" id="IPR004268">
    <property type="entry name" value="MurJ"/>
</dbReference>
<comment type="function">
    <text evidence="8 9">Involved in peptidoglycan biosynthesis. Transports lipid-linked peptidoglycan precursors from the inner to the outer leaflet of the cytoplasmic membrane.</text>
</comment>
<feature type="transmembrane region" description="Helical" evidence="8">
    <location>
        <begin position="45"/>
        <end position="64"/>
    </location>
</feature>
<reference evidence="10 11" key="1">
    <citation type="submission" date="2022-08" db="EMBL/GenBank/DDBJ databases">
        <title>Aerococcaceae sp. nov isolated from spoiled eye mask.</title>
        <authorList>
            <person name="Zhou G."/>
            <person name="Xie X.-B."/>
            <person name="Shi Q.-S."/>
            <person name="Wang Y.-S."/>
            <person name="Wen X."/>
            <person name="Peng H."/>
            <person name="Yang X.-J."/>
            <person name="Tao H.-B."/>
            <person name="Huang X.-M."/>
        </authorList>
    </citation>
    <scope>NUCLEOTIDE SEQUENCE [LARGE SCALE GENOMIC DNA]</scope>
    <source>
        <strain evidence="11">DM20194951</strain>
    </source>
</reference>
<keyword evidence="8 9" id="KW-0813">Transport</keyword>
<evidence type="ECO:0000256" key="5">
    <source>
        <dbReference type="ARBA" id="ARBA00022984"/>
    </source>
</evidence>
<dbReference type="HAMAP" id="MF_02078">
    <property type="entry name" value="MurJ_MviN"/>
    <property type="match status" value="1"/>
</dbReference>
<feature type="transmembrane region" description="Helical" evidence="8">
    <location>
        <begin position="84"/>
        <end position="107"/>
    </location>
</feature>
<feature type="transmembrane region" description="Helical" evidence="8">
    <location>
        <begin position="158"/>
        <end position="176"/>
    </location>
</feature>
<keyword evidence="8 9" id="KW-0961">Cell wall biogenesis/degradation</keyword>
<dbReference type="PRINTS" id="PR01806">
    <property type="entry name" value="VIRFACTRMVIN"/>
</dbReference>
<dbReference type="CDD" id="cd13123">
    <property type="entry name" value="MATE_MurJ_like"/>
    <property type="match status" value="1"/>
</dbReference>
<proteinExistence type="inferred from homology"/>
<keyword evidence="2 8" id="KW-1003">Cell membrane</keyword>
<feature type="transmembrane region" description="Helical" evidence="8">
    <location>
        <begin position="441"/>
        <end position="460"/>
    </location>
</feature>
<keyword evidence="5 8" id="KW-0573">Peptidoglycan synthesis</keyword>
<evidence type="ECO:0000256" key="8">
    <source>
        <dbReference type="HAMAP-Rule" id="MF_02078"/>
    </source>
</evidence>
<sequence>MRKTAIIIMLITLFSKGFGFARDITLSYFYGASSVSDAYLISQTLPEVVFGFIVAGISTGYIPIYSSIHNQAGKKSALKFTNNLINVLFVLCLIFFAVAFVFAPQLVTLFASGFDDATFDLAVNLTRIGLTGIYFTAVLSVFTGYLQMNGDYITPSATGFPLNIITILAIIVSAYVNNPLILAVGTVLATASQVVMLLPSAIKRGYRYEWRMDWRDSFLIQMFKTSIPVMFGVSVNQINVLVDRTLASTIVEGGISVLNYSHMITFFIKGVFVVSIVSVMYPTVARLAAEGQMEGVKRALKEVVTAISLIVIPATVGLIVFAEPIVNLLFVRGEFTVSDGLLTANVLIFYSLGMIGDGLREVVSRVFYSLNDTRTPTINAVIGVVINVILNILLSRYMGVSGLAFATSISAIVTTLLLFYHLRKKMGPLQIHAILRSLAKILIASILMGVAAVVAYRYLINHLNPTLVLFIAIAIGIIVYTVGIYWLKIDDVENLRLLVKQQVSKFRNKAE</sequence>
<keyword evidence="6 8" id="KW-1133">Transmembrane helix</keyword>
<evidence type="ECO:0000256" key="9">
    <source>
        <dbReference type="PIRNR" id="PIRNR002869"/>
    </source>
</evidence>
<dbReference type="InterPro" id="IPR051050">
    <property type="entry name" value="Lipid_II_flippase_MurJ/MviN"/>
</dbReference>
<feature type="transmembrane region" description="Helical" evidence="8">
    <location>
        <begin position="303"/>
        <end position="322"/>
    </location>
</feature>
<comment type="subcellular location">
    <subcellularLocation>
        <location evidence="1 8">Cell membrane</location>
        <topology evidence="1 8">Multi-pass membrane protein</topology>
    </subcellularLocation>
</comment>
<gene>
    <name evidence="8 10" type="primary">murJ</name>
    <name evidence="10" type="ORF">NRE15_06355</name>
</gene>
<feature type="transmembrane region" description="Helical" evidence="8">
    <location>
        <begin position="223"/>
        <end position="242"/>
    </location>
</feature>
<dbReference type="PANTHER" id="PTHR47019">
    <property type="entry name" value="LIPID II FLIPPASE MURJ"/>
    <property type="match status" value="1"/>
</dbReference>
<dbReference type="PANTHER" id="PTHR47019:SF1">
    <property type="entry name" value="LIPID II FLIPPASE MURJ"/>
    <property type="match status" value="1"/>
</dbReference>
<keyword evidence="11" id="KW-1185">Reference proteome</keyword>
<keyword evidence="3 8" id="KW-0812">Transmembrane</keyword>
<feature type="transmembrane region" description="Helical" evidence="8">
    <location>
        <begin position="466"/>
        <end position="487"/>
    </location>
</feature>
<feature type="transmembrane region" description="Helical" evidence="8">
    <location>
        <begin position="182"/>
        <end position="202"/>
    </location>
</feature>
<keyword evidence="7 8" id="KW-0472">Membrane</keyword>
<evidence type="ECO:0000256" key="2">
    <source>
        <dbReference type="ARBA" id="ARBA00022475"/>
    </source>
</evidence>
<name>A0ABY5P941_9LACT</name>
<feature type="transmembrane region" description="Helical" evidence="8">
    <location>
        <begin position="400"/>
        <end position="420"/>
    </location>
</feature>
<evidence type="ECO:0000313" key="10">
    <source>
        <dbReference type="EMBL" id="UUX35262.1"/>
    </source>
</evidence>
<evidence type="ECO:0000256" key="7">
    <source>
        <dbReference type="ARBA" id="ARBA00023136"/>
    </source>
</evidence>
<keyword evidence="4 8" id="KW-0133">Cell shape</keyword>
<dbReference type="RefSeq" id="WP_313794752.1">
    <property type="nucleotide sequence ID" value="NZ_CP102453.1"/>
</dbReference>
<comment type="pathway">
    <text evidence="8">Cell wall biogenesis; peptidoglycan biosynthesis.</text>
</comment>
<evidence type="ECO:0000256" key="6">
    <source>
        <dbReference type="ARBA" id="ARBA00022989"/>
    </source>
</evidence>
<dbReference type="Pfam" id="PF03023">
    <property type="entry name" value="MurJ"/>
    <property type="match status" value="1"/>
</dbReference>
<feature type="transmembrane region" description="Helical" evidence="8">
    <location>
        <begin position="342"/>
        <end position="363"/>
    </location>
</feature>